<dbReference type="KEGG" id="pary:A4V02_07305"/>
<keyword evidence="5 6" id="KW-0472">Membrane</keyword>
<accession>A0A1B1S9S7</accession>
<evidence type="ECO:0000313" key="9">
    <source>
        <dbReference type="Proteomes" id="UP000186351"/>
    </source>
</evidence>
<evidence type="ECO:0000256" key="3">
    <source>
        <dbReference type="ARBA" id="ARBA00022692"/>
    </source>
</evidence>
<feature type="transmembrane region" description="Helical" evidence="6">
    <location>
        <begin position="394"/>
        <end position="415"/>
    </location>
</feature>
<dbReference type="SUPFAM" id="SSF161070">
    <property type="entry name" value="SNF-like"/>
    <property type="match status" value="1"/>
</dbReference>
<feature type="transmembrane region" description="Helical" evidence="6">
    <location>
        <begin position="355"/>
        <end position="374"/>
    </location>
</feature>
<evidence type="ECO:0000256" key="2">
    <source>
        <dbReference type="ARBA" id="ARBA00022448"/>
    </source>
</evidence>
<protein>
    <submittedName>
        <fullName evidence="7">Sodium-dependent transporter</fullName>
    </submittedName>
</protein>
<feature type="transmembrane region" description="Helical" evidence="6">
    <location>
        <begin position="7"/>
        <end position="28"/>
    </location>
</feature>
<dbReference type="PRINTS" id="PR00176">
    <property type="entry name" value="NANEUSMPORT"/>
</dbReference>
<evidence type="ECO:0000256" key="5">
    <source>
        <dbReference type="ARBA" id="ARBA00023136"/>
    </source>
</evidence>
<accession>A0A1Z2XIW2</accession>
<feature type="transmembrane region" description="Helical" evidence="6">
    <location>
        <begin position="154"/>
        <end position="173"/>
    </location>
</feature>
<keyword evidence="3 6" id="KW-0812">Transmembrane</keyword>
<feature type="transmembrane region" description="Helical" evidence="6">
    <location>
        <begin position="85"/>
        <end position="106"/>
    </location>
</feature>
<reference evidence="7" key="2">
    <citation type="submission" date="2017-04" db="EMBL/GenBank/DDBJ databases">
        <title>Complete Genome Sequences of Twelve Strains of a Stable Defined Moderately Diverse Mouse Microbiota 2 (sDMDMm2).</title>
        <authorList>
            <person name="Uchimura Y."/>
            <person name="Wyss M."/>
            <person name="Brugiroux S."/>
            <person name="Limenitakis J.P."/>
            <person name="Stecher B."/>
            <person name="McCoy K.D."/>
            <person name="Macpherson A.J."/>
        </authorList>
    </citation>
    <scope>NUCLEOTIDE SEQUENCE</scope>
    <source>
        <strain evidence="7">YL27</strain>
    </source>
</reference>
<evidence type="ECO:0000256" key="4">
    <source>
        <dbReference type="ARBA" id="ARBA00022989"/>
    </source>
</evidence>
<dbReference type="PANTHER" id="PTHR42948">
    <property type="entry name" value="TRANSPORTER"/>
    <property type="match status" value="1"/>
</dbReference>
<dbReference type="CDD" id="cd10336">
    <property type="entry name" value="SLC6sbd_Tyt1-Like"/>
    <property type="match status" value="1"/>
</dbReference>
<evidence type="ECO:0000313" key="8">
    <source>
        <dbReference type="EMBL" id="TGY73738.1"/>
    </source>
</evidence>
<proteinExistence type="predicted"/>
<dbReference type="GO" id="GO:0016020">
    <property type="term" value="C:membrane"/>
    <property type="evidence" value="ECO:0007669"/>
    <property type="project" value="UniProtKB-SubCell"/>
</dbReference>
<feature type="transmembrane region" description="Helical" evidence="6">
    <location>
        <begin position="224"/>
        <end position="249"/>
    </location>
</feature>
<name>A0A1B1S9S7_9BACT</name>
<dbReference type="NCBIfam" id="NF037979">
    <property type="entry name" value="Na_transp"/>
    <property type="match status" value="1"/>
</dbReference>
<comment type="subcellular location">
    <subcellularLocation>
        <location evidence="1">Membrane</location>
        <topology evidence="1">Multi-pass membrane protein</topology>
    </subcellularLocation>
</comment>
<sequence length="459" mass="50035">MAAKAQFGSKIGLIAATVGSAVGLGNVWRFPAEAQANGGAAFLLLYIICVFLLGIPVMLAEFSLGRGQRSDAVGVFKSLAPRSRWWIGGAIAILASYLILSFYMVVAGWTLEYMWQSITGALYSPVAESVSHTGLDALDIQFKTKMEEYILQDIRPLIMTYIMLAINLGILLMGVQKGIEKISNVLMPVLFILLLAFACVALSFPKASEGLEFFLHPDFSKINASVVINALGQAFFSLSLGMGILITYSSYFPKDTRLTRTAVTVSLLDMLVAVMMGMIIFPAVKSFGLDSEGLEGATLVFVTLPEVFAQMPLTQLWSSLFFLLLMVAALTSTISLAEVSIAFMQDRFRMRRTSACLTVILPLFILSTICSLSQGSLSWIKIGGMNIFSLLDTVATNVMLPVASIITCIYIGWFAPKGYLRRELTNHGTIGSRTYPVIMCIIRYVAPVIISIILLGAFF</sequence>
<dbReference type="EMBL" id="CP015402">
    <property type="protein sequence ID" value="ANU63549.1"/>
    <property type="molecule type" value="Genomic_DNA"/>
</dbReference>
<feature type="transmembrane region" description="Helical" evidence="6">
    <location>
        <begin position="40"/>
        <end position="64"/>
    </location>
</feature>
<organism evidence="7 9">
    <name type="scientific">Muribaculum intestinale</name>
    <dbReference type="NCBI Taxonomy" id="1796646"/>
    <lineage>
        <taxon>Bacteria</taxon>
        <taxon>Pseudomonadati</taxon>
        <taxon>Bacteroidota</taxon>
        <taxon>Bacteroidia</taxon>
        <taxon>Bacteroidales</taxon>
        <taxon>Muribaculaceae</taxon>
        <taxon>Muribaculum</taxon>
    </lineage>
</organism>
<dbReference type="GeneID" id="65536662"/>
<keyword evidence="4 6" id="KW-1133">Transmembrane helix</keyword>
<dbReference type="Pfam" id="PF00209">
    <property type="entry name" value="SNF"/>
    <property type="match status" value="2"/>
</dbReference>
<dbReference type="OrthoDB" id="9762833at2"/>
<reference evidence="8 10" key="3">
    <citation type="submission" date="2019-04" db="EMBL/GenBank/DDBJ databases">
        <title>Microbes associate with the intestines of laboratory mice.</title>
        <authorList>
            <person name="Navarre W."/>
            <person name="Wong E."/>
            <person name="Huang K."/>
            <person name="Tropini C."/>
            <person name="Ng K."/>
            <person name="Yu B."/>
        </authorList>
    </citation>
    <scope>NUCLEOTIDE SEQUENCE [LARGE SCALE GENOMIC DNA]</scope>
    <source>
        <strain evidence="8 10">NM06_A21</strain>
    </source>
</reference>
<feature type="transmembrane region" description="Helical" evidence="6">
    <location>
        <begin position="320"/>
        <end position="343"/>
    </location>
</feature>
<dbReference type="PANTHER" id="PTHR42948:SF1">
    <property type="entry name" value="TRANSPORTER"/>
    <property type="match status" value="1"/>
</dbReference>
<dbReference type="Proteomes" id="UP000306630">
    <property type="component" value="Unassembled WGS sequence"/>
</dbReference>
<dbReference type="EMBL" id="SRYD01000030">
    <property type="protein sequence ID" value="TGY73738.1"/>
    <property type="molecule type" value="Genomic_DNA"/>
</dbReference>
<feature type="transmembrane region" description="Helical" evidence="6">
    <location>
        <begin position="185"/>
        <end position="204"/>
    </location>
</feature>
<evidence type="ECO:0000256" key="1">
    <source>
        <dbReference type="ARBA" id="ARBA00004141"/>
    </source>
</evidence>
<evidence type="ECO:0000256" key="6">
    <source>
        <dbReference type="SAM" id="Phobius"/>
    </source>
</evidence>
<dbReference type="AlphaFoldDB" id="A0A1B1S9S7"/>
<gene>
    <name evidence="7" type="ORF">A4V02_07305</name>
    <name evidence="8" type="ORF">E5333_08535</name>
</gene>
<evidence type="ECO:0000313" key="7">
    <source>
        <dbReference type="EMBL" id="ANU63549.1"/>
    </source>
</evidence>
<dbReference type="InterPro" id="IPR037272">
    <property type="entry name" value="SNS_sf"/>
</dbReference>
<dbReference type="InterPro" id="IPR047218">
    <property type="entry name" value="YocR/YhdH-like"/>
</dbReference>
<evidence type="ECO:0000313" key="10">
    <source>
        <dbReference type="Proteomes" id="UP000306630"/>
    </source>
</evidence>
<reference evidence="9" key="1">
    <citation type="submission" date="2016-04" db="EMBL/GenBank/DDBJ databases">
        <title>Complete Genome Sequences of Twelve Strains of a Stable Defined Moderately Diverse Mouse Microbiota 2 (sDMDMm2).</title>
        <authorList>
            <person name="Uchimura Y."/>
            <person name="Wyss M."/>
            <person name="Brugiroux S."/>
            <person name="Limenitakis J.P."/>
            <person name="Stecher B."/>
            <person name="McCoy K.D."/>
            <person name="Macpherson A.J."/>
        </authorList>
    </citation>
    <scope>NUCLEOTIDE SEQUENCE [LARGE SCALE GENOMIC DNA]</scope>
    <source>
        <strain evidence="9">YL27</strain>
    </source>
</reference>
<dbReference type="Proteomes" id="UP000186351">
    <property type="component" value="Chromosome"/>
</dbReference>
<feature type="transmembrane region" description="Helical" evidence="6">
    <location>
        <begin position="261"/>
        <end position="284"/>
    </location>
</feature>
<feature type="transmembrane region" description="Helical" evidence="6">
    <location>
        <begin position="435"/>
        <end position="458"/>
    </location>
</feature>
<dbReference type="InterPro" id="IPR000175">
    <property type="entry name" value="Na/ntran_symport"/>
</dbReference>
<keyword evidence="9" id="KW-1185">Reference proteome</keyword>
<dbReference type="RefSeq" id="WP_068960861.1">
    <property type="nucleotide sequence ID" value="NZ_CAJTAP010000018.1"/>
</dbReference>
<dbReference type="PROSITE" id="PS50267">
    <property type="entry name" value="NA_NEUROTRAN_SYMP_3"/>
    <property type="match status" value="1"/>
</dbReference>
<keyword evidence="2" id="KW-0813">Transport</keyword>